<keyword evidence="4" id="KW-1185">Reference proteome</keyword>
<dbReference type="InterPro" id="IPR032710">
    <property type="entry name" value="NTF2-like_dom_sf"/>
</dbReference>
<reference evidence="2 5" key="2">
    <citation type="submission" date="2020-04" db="EMBL/GenBank/DDBJ databases">
        <authorList>
            <person name="De Canck E."/>
        </authorList>
    </citation>
    <scope>NUCLEOTIDE SEQUENCE [LARGE SCALE GENOMIC DNA]</scope>
    <source>
        <strain evidence="2 5">LMG 27174</strain>
    </source>
</reference>
<dbReference type="EMBL" id="CADIJZ010000021">
    <property type="protein sequence ID" value="CAB3722112.1"/>
    <property type="molecule type" value="Genomic_DNA"/>
</dbReference>
<dbReference type="AlphaFoldDB" id="A0A2N7WES2"/>
<accession>A0A2N7WES2</accession>
<dbReference type="InterPro" id="IPR037401">
    <property type="entry name" value="SnoaL-like"/>
</dbReference>
<dbReference type="EMBL" id="PNXY01000019">
    <property type="protein sequence ID" value="PMS27928.1"/>
    <property type="molecule type" value="Genomic_DNA"/>
</dbReference>
<organism evidence="2 5">
    <name type="scientific">Paraburkholderia rhynchosiae</name>
    <dbReference type="NCBI Taxonomy" id="487049"/>
    <lineage>
        <taxon>Bacteria</taxon>
        <taxon>Pseudomonadati</taxon>
        <taxon>Pseudomonadota</taxon>
        <taxon>Betaproteobacteria</taxon>
        <taxon>Burkholderiales</taxon>
        <taxon>Burkholderiaceae</taxon>
        <taxon>Paraburkholderia</taxon>
    </lineage>
</organism>
<dbReference type="CDD" id="cd00531">
    <property type="entry name" value="NTF2_like"/>
    <property type="match status" value="1"/>
</dbReference>
<evidence type="ECO:0000313" key="4">
    <source>
        <dbReference type="Proteomes" id="UP000235659"/>
    </source>
</evidence>
<sequence>MTTDVSLLARIDRIEAQLAIQQLPIRYAIAVDGRDLDALVNLFTDDVDCGRWGTGRAALKTFYGSGNILRSFYRSVHQICGHAIDLIDENHASGQVYCRAEHEDNGKWVVMAICYFDHYVRRDGAWYFERRDERHWYSTDWLERPGAPRFQNWPGKYESDKYQPRLPQSFPTWASFWEAGEAETINTLTRSP</sequence>
<evidence type="ECO:0000259" key="1">
    <source>
        <dbReference type="Pfam" id="PF13577"/>
    </source>
</evidence>
<evidence type="ECO:0000313" key="5">
    <source>
        <dbReference type="Proteomes" id="UP000494205"/>
    </source>
</evidence>
<dbReference type="Gene3D" id="3.10.450.50">
    <property type="match status" value="1"/>
</dbReference>
<dbReference type="OrthoDB" id="1492465at2"/>
<proteinExistence type="predicted"/>
<dbReference type="Proteomes" id="UP000235659">
    <property type="component" value="Unassembled WGS sequence"/>
</dbReference>
<dbReference type="SUPFAM" id="SSF54427">
    <property type="entry name" value="NTF2-like"/>
    <property type="match status" value="1"/>
</dbReference>
<evidence type="ECO:0000313" key="3">
    <source>
        <dbReference type="EMBL" id="PMS27928.1"/>
    </source>
</evidence>
<gene>
    <name evidence="3" type="ORF">C0Z16_23970</name>
    <name evidence="2" type="ORF">LMG27174_05058</name>
</gene>
<reference evidence="3 4" key="1">
    <citation type="submission" date="2018-01" db="EMBL/GenBank/DDBJ databases">
        <title>Whole genome analyses suggest that Burkholderia sensu lato contains two further novel genera in the rhizoxinica-symbiotica group Mycetohabitans gen. nov., and Trinickia gen. nov.: implications for the evolution of diazotrophy and nodulation in the Burkholderiaceae.</title>
        <authorList>
            <person name="Estrada-de los Santos P."/>
            <person name="Palmer M."/>
            <person name="Chavez-Ramirez B."/>
            <person name="Beukes C."/>
            <person name="Steenkamp E.T."/>
            <person name="Hirsch A.M."/>
            <person name="Manyaka P."/>
            <person name="Maluk M."/>
            <person name="Lafos M."/>
            <person name="Crook M."/>
            <person name="Gross E."/>
            <person name="Simon M.F."/>
            <person name="Bueno dos Reis Junior F."/>
            <person name="Poole P.S."/>
            <person name="Venter S.N."/>
            <person name="James E.K."/>
        </authorList>
    </citation>
    <scope>NUCLEOTIDE SEQUENCE [LARGE SCALE GENOMIC DNA]</scope>
    <source>
        <strain evidence="3 4">WSM 3937</strain>
    </source>
</reference>
<protein>
    <submittedName>
        <fullName evidence="3">Nuclear transport factor 2 family protein</fullName>
    </submittedName>
</protein>
<dbReference type="Proteomes" id="UP000494205">
    <property type="component" value="Unassembled WGS sequence"/>
</dbReference>
<name>A0A2N7WES2_9BURK</name>
<feature type="domain" description="SnoaL-like" evidence="1">
    <location>
        <begin position="13"/>
        <end position="132"/>
    </location>
</feature>
<evidence type="ECO:0000313" key="2">
    <source>
        <dbReference type="EMBL" id="CAB3722112.1"/>
    </source>
</evidence>
<dbReference type="RefSeq" id="WP_102634557.1">
    <property type="nucleotide sequence ID" value="NZ_CADIJZ010000021.1"/>
</dbReference>
<dbReference type="Pfam" id="PF13577">
    <property type="entry name" value="SnoaL_4"/>
    <property type="match status" value="1"/>
</dbReference>